<organism evidence="6 7">
    <name type="scientific">Amycolatopsis magusensis</name>
    <dbReference type="NCBI Taxonomy" id="882444"/>
    <lineage>
        <taxon>Bacteria</taxon>
        <taxon>Bacillati</taxon>
        <taxon>Actinomycetota</taxon>
        <taxon>Actinomycetes</taxon>
        <taxon>Pseudonocardiales</taxon>
        <taxon>Pseudonocardiaceae</taxon>
        <taxon>Amycolatopsis</taxon>
    </lineage>
</organism>
<evidence type="ECO:0000256" key="4">
    <source>
        <dbReference type="PROSITE-ProRule" id="PRU00339"/>
    </source>
</evidence>
<dbReference type="Pfam" id="PF13191">
    <property type="entry name" value="AAA_16"/>
    <property type="match status" value="1"/>
</dbReference>
<dbReference type="SMART" id="SM00421">
    <property type="entry name" value="HTH_LUXR"/>
    <property type="match status" value="1"/>
</dbReference>
<dbReference type="InterPro" id="IPR011990">
    <property type="entry name" value="TPR-like_helical_dom_sf"/>
</dbReference>
<reference evidence="6 7" key="1">
    <citation type="submission" date="2021-03" db="EMBL/GenBank/DDBJ databases">
        <title>Sequencing the genomes of 1000 actinobacteria strains.</title>
        <authorList>
            <person name="Klenk H.-P."/>
        </authorList>
    </citation>
    <scope>NUCLEOTIDE SEQUENCE [LARGE SCALE GENOMIC DNA]</scope>
    <source>
        <strain evidence="6 7">DSM 45510</strain>
    </source>
</reference>
<feature type="domain" description="HTH luxR-type" evidence="5">
    <location>
        <begin position="742"/>
        <end position="807"/>
    </location>
</feature>
<accession>A0ABS4PUX1</accession>
<dbReference type="PRINTS" id="PR00038">
    <property type="entry name" value="HTHLUXR"/>
</dbReference>
<proteinExistence type="predicted"/>
<keyword evidence="2 6" id="KW-0238">DNA-binding</keyword>
<dbReference type="PROSITE" id="PS00622">
    <property type="entry name" value="HTH_LUXR_1"/>
    <property type="match status" value="1"/>
</dbReference>
<keyword evidence="3" id="KW-0804">Transcription</keyword>
<dbReference type="CDD" id="cd06170">
    <property type="entry name" value="LuxR_C_like"/>
    <property type="match status" value="1"/>
</dbReference>
<dbReference type="Gene3D" id="1.25.40.10">
    <property type="entry name" value="Tetratricopeptide repeat domain"/>
    <property type="match status" value="1"/>
</dbReference>
<dbReference type="RefSeq" id="WP_209666423.1">
    <property type="nucleotide sequence ID" value="NZ_JAGGMS010000001.1"/>
</dbReference>
<dbReference type="SUPFAM" id="SSF46894">
    <property type="entry name" value="C-terminal effector domain of the bipartite response regulators"/>
    <property type="match status" value="1"/>
</dbReference>
<keyword evidence="1" id="KW-0805">Transcription regulation</keyword>
<evidence type="ECO:0000313" key="7">
    <source>
        <dbReference type="Proteomes" id="UP000741013"/>
    </source>
</evidence>
<dbReference type="InterPro" id="IPR036388">
    <property type="entry name" value="WH-like_DNA-bd_sf"/>
</dbReference>
<dbReference type="PANTHER" id="PTHR44688:SF16">
    <property type="entry name" value="DNA-BINDING TRANSCRIPTIONAL ACTIVATOR DEVR_DOSR"/>
    <property type="match status" value="1"/>
</dbReference>
<dbReference type="Proteomes" id="UP000741013">
    <property type="component" value="Unassembled WGS sequence"/>
</dbReference>
<dbReference type="SUPFAM" id="SSF52540">
    <property type="entry name" value="P-loop containing nucleoside triphosphate hydrolases"/>
    <property type="match status" value="1"/>
</dbReference>
<dbReference type="InterPro" id="IPR000792">
    <property type="entry name" value="Tscrpt_reg_LuxR_C"/>
</dbReference>
<dbReference type="InterPro" id="IPR019734">
    <property type="entry name" value="TPR_rpt"/>
</dbReference>
<dbReference type="PANTHER" id="PTHR44688">
    <property type="entry name" value="DNA-BINDING TRANSCRIPTIONAL ACTIVATOR DEVR_DOSR"/>
    <property type="match status" value="1"/>
</dbReference>
<dbReference type="InterPro" id="IPR016032">
    <property type="entry name" value="Sig_transdc_resp-reg_C-effctor"/>
</dbReference>
<dbReference type="InterPro" id="IPR041664">
    <property type="entry name" value="AAA_16"/>
</dbReference>
<evidence type="ECO:0000313" key="6">
    <source>
        <dbReference type="EMBL" id="MBP2183224.1"/>
    </source>
</evidence>
<keyword evidence="7" id="KW-1185">Reference proteome</keyword>
<dbReference type="SUPFAM" id="SSF48452">
    <property type="entry name" value="TPR-like"/>
    <property type="match status" value="1"/>
</dbReference>
<name>A0ABS4PUX1_9PSEU</name>
<dbReference type="PROSITE" id="PS50043">
    <property type="entry name" value="HTH_LUXR_2"/>
    <property type="match status" value="1"/>
</dbReference>
<dbReference type="Pfam" id="PF00196">
    <property type="entry name" value="GerE"/>
    <property type="match status" value="1"/>
</dbReference>
<dbReference type="GO" id="GO:0003677">
    <property type="term" value="F:DNA binding"/>
    <property type="evidence" value="ECO:0007669"/>
    <property type="project" value="UniProtKB-KW"/>
</dbReference>
<protein>
    <submittedName>
        <fullName evidence="6">DNA-binding CsgD family transcriptional regulator</fullName>
    </submittedName>
</protein>
<gene>
    <name evidence="6" type="ORF">JOM49_004750</name>
</gene>
<evidence type="ECO:0000259" key="5">
    <source>
        <dbReference type="PROSITE" id="PS50043"/>
    </source>
</evidence>
<comment type="caution">
    <text evidence="6">The sequence shown here is derived from an EMBL/GenBank/DDBJ whole genome shotgun (WGS) entry which is preliminary data.</text>
</comment>
<evidence type="ECO:0000256" key="3">
    <source>
        <dbReference type="ARBA" id="ARBA00023163"/>
    </source>
</evidence>
<evidence type="ECO:0000256" key="1">
    <source>
        <dbReference type="ARBA" id="ARBA00023015"/>
    </source>
</evidence>
<dbReference type="PROSITE" id="PS50005">
    <property type="entry name" value="TPR"/>
    <property type="match status" value="1"/>
</dbReference>
<dbReference type="EMBL" id="JAGGMS010000001">
    <property type="protein sequence ID" value="MBP2183224.1"/>
    <property type="molecule type" value="Genomic_DNA"/>
</dbReference>
<dbReference type="Gene3D" id="1.10.10.10">
    <property type="entry name" value="Winged helix-like DNA-binding domain superfamily/Winged helix DNA-binding domain"/>
    <property type="match status" value="1"/>
</dbReference>
<dbReference type="Pfam" id="PF13181">
    <property type="entry name" value="TPR_8"/>
    <property type="match status" value="1"/>
</dbReference>
<feature type="repeat" description="TPR" evidence="4">
    <location>
        <begin position="418"/>
        <end position="451"/>
    </location>
</feature>
<sequence>MTGPPLFGRDRELAVLDDLLATGGGVVRFTGPPGIGKTRLLEHAAAGGLRQLGATGAPAERALRFGALHRFLQPVADLPGCPDPVRFAAGLGGPEPGEFALFSAVHRLLAELGPLLCWADDTQWWDEASLTALAFAARRLAGLPVVMVFATGPGFAGPDPLDGLPTIRLAPLDDTAAANLLPPGARPELLTLAGGNPLNLRELAESGGETLPADGRQRTAYRRVFDALTPAARRFVLLAASESPLSQAEFDRCGVHAREEALASGLLASPVVRATLREDTAPAMATVLGEAALRAGVSEEAVHAFERAAELTSDGPQWLIPAARGAWELGRTSWARQLLRRAGDRLLQGEIELRDGEPAVAAHELLTAAESLAPSETSVALMLAGEARRISGDLRGFAAIAVRTAQLARTSDAPGVRLAAAHTRGLTATFSGRHEEAVPALEEALRVAPDDVRSQVWAAEAALSLGRTALAHEYAAAAVARARIEAVTTLPWALIHLGMTAALLDRHRAAVAAATEGLAESAGQRTCAAENLTVLALSAAQLGDAKAARKWLDQAEPDLDRRSLGRPRAIAAWAEVCLDLATDRPAEALARFHTLSADTGHAQPAIAVLATPLLVEAAVRCEEPEYAVRGLRVLDGWAEATGSVQWRALAQRCHGLLARDPDAADKHFTIAVDLHRLARTPLELAKTQLCQAMRLRRDRRFRDARELLGDAARLFERHGADFWAGRARAELRAAGGDPAELTDGDLPSLTPQQTQISLLVAGGKTNREIARRLVISHRTVDHHLRNIYTKLGVRSRVELAAMLAKRATAPPGDGTGPGSVSFS</sequence>
<dbReference type="InterPro" id="IPR027417">
    <property type="entry name" value="P-loop_NTPase"/>
</dbReference>
<keyword evidence="4" id="KW-0802">TPR repeat</keyword>
<evidence type="ECO:0000256" key="2">
    <source>
        <dbReference type="ARBA" id="ARBA00023125"/>
    </source>
</evidence>